<evidence type="ECO:0000256" key="3">
    <source>
        <dbReference type="ARBA" id="ARBA00022989"/>
    </source>
</evidence>
<sequence length="574" mass="66084">METPPAEQDDNYDSYLGYNKHIQSSRVYTLLKRTRHGATWKGPFQDSLLVLAAWWMLCLQFWAFLIYIVPLIPLMWAASTWPTQSDHEKSSPSLVKPSAHKRRQQVQELVQSLDSQLQRAMDCLEWSKDPASTRVLFAGLVYFYIFWVTAHQIVSTRHIMLVLGTLLLLWQSPVCVHLRDRIQFSLLQSAVLAIFFGQRDHAMSLQYRALHYQAQRLLGEIKATDFVFVLFENQRSWPLGQWASPFPMERAPWCDEANETTTSKTEFTLPKDVEIVMPDETRPGVEYRKSWKWSWVDEEWQLNDTQANKDGWEYGSLVWTTFDAHPKGYLSTRRRRWQRRATIEYRVDAVQTQRMSVFGDIKGSIQTAATRVVSAEQPVPQPLSPSPRTSHQSQQQQQQQRSVQQIQPSLSQQQPQQHHDQPESIRPQSPREERRQSSQHRLSLNMDESGFFSDDNYSSPASPRTSGLPPRIDTRHHSRPSESFVSPPTSPVYGKTDEYVSPRHNRPTLSTASISAVSGNRDELRRRRESGTTTAPPASIINRSQASLSSRRSSISSKKGGRREAVWKSIVPRG</sequence>
<proteinExistence type="predicted"/>
<dbReference type="EMBL" id="MCGN01000003">
    <property type="protein sequence ID" value="ORY99150.1"/>
    <property type="molecule type" value="Genomic_DNA"/>
</dbReference>
<accession>A0A1X2HJ78</accession>
<dbReference type="InterPro" id="IPR052646">
    <property type="entry name" value="Peroxisomal_PEX28-32"/>
</dbReference>
<evidence type="ECO:0000259" key="7">
    <source>
        <dbReference type="SMART" id="SM00693"/>
    </source>
</evidence>
<dbReference type="STRING" id="13706.A0A1X2HJ78"/>
<dbReference type="SMART" id="SM00693">
    <property type="entry name" value="DysFN"/>
    <property type="match status" value="1"/>
</dbReference>
<reference evidence="9 10" key="1">
    <citation type="submission" date="2016-07" db="EMBL/GenBank/DDBJ databases">
        <title>Pervasive Adenine N6-methylation of Active Genes in Fungi.</title>
        <authorList>
            <consortium name="DOE Joint Genome Institute"/>
            <person name="Mondo S.J."/>
            <person name="Dannebaum R.O."/>
            <person name="Kuo R.C."/>
            <person name="Labutti K."/>
            <person name="Haridas S."/>
            <person name="Kuo A."/>
            <person name="Salamov A."/>
            <person name="Ahrendt S.R."/>
            <person name="Lipzen A."/>
            <person name="Sullivan W."/>
            <person name="Andreopoulos W.B."/>
            <person name="Clum A."/>
            <person name="Lindquist E."/>
            <person name="Daum C."/>
            <person name="Ramamoorthy G.K."/>
            <person name="Gryganskyi A."/>
            <person name="Culley D."/>
            <person name="Magnuson J.K."/>
            <person name="James T.Y."/>
            <person name="O'Malley M.A."/>
            <person name="Stajich J.E."/>
            <person name="Spatafora J.W."/>
            <person name="Visel A."/>
            <person name="Grigoriev I.V."/>
        </authorList>
    </citation>
    <scope>NUCLEOTIDE SEQUENCE [LARGE SCALE GENOMIC DNA]</scope>
    <source>
        <strain evidence="9 10">NRRL 2496</strain>
    </source>
</reference>
<comment type="caution">
    <text evidence="9">The sequence shown here is derived from an EMBL/GenBank/DDBJ whole genome shotgun (WGS) entry which is preliminary data.</text>
</comment>
<dbReference type="GO" id="GO:0005778">
    <property type="term" value="C:peroxisomal membrane"/>
    <property type="evidence" value="ECO:0007669"/>
    <property type="project" value="TreeGrafter"/>
</dbReference>
<feature type="compositionally biased region" description="Polar residues" evidence="5">
    <location>
        <begin position="455"/>
        <end position="465"/>
    </location>
</feature>
<dbReference type="SMART" id="SM00694">
    <property type="entry name" value="DysFC"/>
    <property type="match status" value="1"/>
</dbReference>
<keyword evidence="4 6" id="KW-0472">Membrane</keyword>
<dbReference type="OrthoDB" id="5586090at2759"/>
<feature type="compositionally biased region" description="Basic and acidic residues" evidence="5">
    <location>
        <begin position="417"/>
        <end position="436"/>
    </location>
</feature>
<evidence type="ECO:0000256" key="2">
    <source>
        <dbReference type="ARBA" id="ARBA00022692"/>
    </source>
</evidence>
<organism evidence="9 10">
    <name type="scientific">Syncephalastrum racemosum</name>
    <name type="common">Filamentous fungus</name>
    <dbReference type="NCBI Taxonomy" id="13706"/>
    <lineage>
        <taxon>Eukaryota</taxon>
        <taxon>Fungi</taxon>
        <taxon>Fungi incertae sedis</taxon>
        <taxon>Mucoromycota</taxon>
        <taxon>Mucoromycotina</taxon>
        <taxon>Mucoromycetes</taxon>
        <taxon>Mucorales</taxon>
        <taxon>Syncephalastraceae</taxon>
        <taxon>Syncephalastrum</taxon>
    </lineage>
</organism>
<keyword evidence="10" id="KW-1185">Reference proteome</keyword>
<dbReference type="InterPro" id="IPR006614">
    <property type="entry name" value="Peroxin/Ferlin"/>
</dbReference>
<comment type="subcellular location">
    <subcellularLocation>
        <location evidence="1">Endomembrane system</location>
        <topology evidence="1">Multi-pass membrane protein</topology>
    </subcellularLocation>
</comment>
<feature type="transmembrane region" description="Helical" evidence="6">
    <location>
        <begin position="135"/>
        <end position="153"/>
    </location>
</feature>
<feature type="domain" description="Peroxin/Ferlin" evidence="7">
    <location>
        <begin position="223"/>
        <end position="303"/>
    </location>
</feature>
<dbReference type="AlphaFoldDB" id="A0A1X2HJ78"/>
<evidence type="ECO:0000256" key="6">
    <source>
        <dbReference type="SAM" id="Phobius"/>
    </source>
</evidence>
<dbReference type="PANTHER" id="PTHR31679">
    <property type="entry name" value="PEROXISOMAL MEMBRANE PROTEIN PEX30-RELATED"/>
    <property type="match status" value="1"/>
</dbReference>
<feature type="compositionally biased region" description="Low complexity" evidence="5">
    <location>
        <begin position="543"/>
        <end position="558"/>
    </location>
</feature>
<feature type="compositionally biased region" description="Basic and acidic residues" evidence="5">
    <location>
        <begin position="520"/>
        <end position="530"/>
    </location>
</feature>
<dbReference type="InterPro" id="IPR010482">
    <property type="entry name" value="TECPR1-like_DysF"/>
</dbReference>
<gene>
    <name evidence="9" type="ORF">BCR43DRAFT_488803</name>
</gene>
<name>A0A1X2HJ78_SYNRA</name>
<dbReference type="Proteomes" id="UP000242180">
    <property type="component" value="Unassembled WGS sequence"/>
</dbReference>
<keyword evidence="3 6" id="KW-1133">Transmembrane helix</keyword>
<evidence type="ECO:0000313" key="10">
    <source>
        <dbReference type="Proteomes" id="UP000242180"/>
    </source>
</evidence>
<evidence type="ECO:0000259" key="8">
    <source>
        <dbReference type="SMART" id="SM00694"/>
    </source>
</evidence>
<dbReference type="InParanoid" id="A0A1X2HJ78"/>
<dbReference type="PANTHER" id="PTHR31679:SF2">
    <property type="entry name" value="PEROXISOMAL MEMBRANE PROTEIN PEX30-RELATED"/>
    <property type="match status" value="1"/>
</dbReference>
<feature type="compositionally biased region" description="Polar residues" evidence="5">
    <location>
        <begin position="507"/>
        <end position="518"/>
    </location>
</feature>
<feature type="transmembrane region" description="Helical" evidence="6">
    <location>
        <begin position="48"/>
        <end position="69"/>
    </location>
</feature>
<feature type="compositionally biased region" description="Low complexity" evidence="5">
    <location>
        <begin position="386"/>
        <end position="416"/>
    </location>
</feature>
<dbReference type="Pfam" id="PF06398">
    <property type="entry name" value="Pex24p"/>
    <property type="match status" value="1"/>
</dbReference>
<evidence type="ECO:0000256" key="4">
    <source>
        <dbReference type="ARBA" id="ARBA00023136"/>
    </source>
</evidence>
<feature type="domain" description="Peroxin/Ferlin" evidence="8">
    <location>
        <begin position="311"/>
        <end position="344"/>
    </location>
</feature>
<dbReference type="GO" id="GO:0007031">
    <property type="term" value="P:peroxisome organization"/>
    <property type="evidence" value="ECO:0007669"/>
    <property type="project" value="UniProtKB-ARBA"/>
</dbReference>
<dbReference type="GO" id="GO:0012505">
    <property type="term" value="C:endomembrane system"/>
    <property type="evidence" value="ECO:0007669"/>
    <property type="project" value="UniProtKB-SubCell"/>
</dbReference>
<evidence type="ECO:0000256" key="5">
    <source>
        <dbReference type="SAM" id="MobiDB-lite"/>
    </source>
</evidence>
<evidence type="ECO:0000313" key="9">
    <source>
        <dbReference type="EMBL" id="ORY99150.1"/>
    </source>
</evidence>
<evidence type="ECO:0000256" key="1">
    <source>
        <dbReference type="ARBA" id="ARBA00004127"/>
    </source>
</evidence>
<keyword evidence="2 6" id="KW-0812">Transmembrane</keyword>
<protein>
    <submittedName>
        <fullName evidence="9">Integral peroxisomal membrane peroxin-domain-containing protein</fullName>
    </submittedName>
</protein>
<feature type="region of interest" description="Disordered" evidence="5">
    <location>
        <begin position="372"/>
        <end position="574"/>
    </location>
</feature>